<reference evidence="1" key="1">
    <citation type="submission" date="2021-02" db="EMBL/GenBank/DDBJ databases">
        <authorList>
            <person name="Dougan E. K."/>
            <person name="Rhodes N."/>
            <person name="Thang M."/>
            <person name="Chan C."/>
        </authorList>
    </citation>
    <scope>NUCLEOTIDE SEQUENCE</scope>
</reference>
<dbReference type="AlphaFoldDB" id="A0A812MQ52"/>
<evidence type="ECO:0000313" key="2">
    <source>
        <dbReference type="Proteomes" id="UP000604046"/>
    </source>
</evidence>
<evidence type="ECO:0000313" key="1">
    <source>
        <dbReference type="EMBL" id="CAE7278582.1"/>
    </source>
</evidence>
<proteinExistence type="predicted"/>
<sequence length="374" mass="41877">MFDYDARVGRLVFSRLADATIRASDNWLQVLDDTLRQHGIERSGEGNKFIARVQSGQLTKLFTMFAFQETQERARDKGGLWNLLAERFTSLPPQEEWRQKVLVTAVGGEEVVQDAEPLEDQYPVQIRYPRSADKLIADLAADSFPLTLIFKEYQVAIESSATGPSVADTFFVNDDGKVVVRDDVGVAAKWKDPSTDVCLHPGDWIIEANGVSNDPEGILRQLAEIGRVQVRVQQQGSIFKTDVFNSQDDMRNRLQSQAKPRQLQLLRQHATGQPLLCVCGGELQEIGLRERVYLLVEPKGENGVLSYAGRRFTVDQIIDMKAVTCDLCRKAVERDDRLWTCGNGANTILHAQSYDICQQCFALGEGRQSSPSPD</sequence>
<gene>
    <name evidence="1" type="primary">rtcb</name>
    <name evidence="1" type="ORF">SNAT2548_LOCUS14772</name>
</gene>
<keyword evidence="2" id="KW-1185">Reference proteome</keyword>
<dbReference type="Proteomes" id="UP000604046">
    <property type="component" value="Unassembled WGS sequence"/>
</dbReference>
<accession>A0A812MQ52</accession>
<organism evidence="1 2">
    <name type="scientific">Symbiodinium natans</name>
    <dbReference type="NCBI Taxonomy" id="878477"/>
    <lineage>
        <taxon>Eukaryota</taxon>
        <taxon>Sar</taxon>
        <taxon>Alveolata</taxon>
        <taxon>Dinophyceae</taxon>
        <taxon>Suessiales</taxon>
        <taxon>Symbiodiniaceae</taxon>
        <taxon>Symbiodinium</taxon>
    </lineage>
</organism>
<protein>
    <submittedName>
        <fullName evidence="1">Rtcb protein</fullName>
    </submittedName>
</protein>
<dbReference type="EMBL" id="CAJNDS010001779">
    <property type="protein sequence ID" value="CAE7278582.1"/>
    <property type="molecule type" value="Genomic_DNA"/>
</dbReference>
<name>A0A812MQ52_9DINO</name>
<comment type="caution">
    <text evidence="1">The sequence shown here is derived from an EMBL/GenBank/DDBJ whole genome shotgun (WGS) entry which is preliminary data.</text>
</comment>
<dbReference type="OrthoDB" id="952271at2759"/>